<protein>
    <submittedName>
        <fullName evidence="2">Putative peroxiredoxin</fullName>
    </submittedName>
</protein>
<accession>A0A4R2RE39</accession>
<evidence type="ECO:0000313" key="3">
    <source>
        <dbReference type="Proteomes" id="UP000295050"/>
    </source>
</evidence>
<dbReference type="EMBL" id="SLXU01000011">
    <property type="protein sequence ID" value="TCP60267.1"/>
    <property type="molecule type" value="Genomic_DNA"/>
</dbReference>
<dbReference type="Proteomes" id="UP000295050">
    <property type="component" value="Unassembled WGS sequence"/>
</dbReference>
<organism evidence="2 3">
    <name type="scientific">Rhodovulum bhavnagarense</name>
    <dbReference type="NCBI Taxonomy" id="992286"/>
    <lineage>
        <taxon>Bacteria</taxon>
        <taxon>Pseudomonadati</taxon>
        <taxon>Pseudomonadota</taxon>
        <taxon>Alphaproteobacteria</taxon>
        <taxon>Rhodobacterales</taxon>
        <taxon>Paracoccaceae</taxon>
        <taxon>Rhodovulum</taxon>
    </lineage>
</organism>
<dbReference type="Gene3D" id="3.40.1260.10">
    <property type="entry name" value="DsrEFH-like"/>
    <property type="match status" value="1"/>
</dbReference>
<dbReference type="InterPro" id="IPR027396">
    <property type="entry name" value="DsrEFH-like"/>
</dbReference>
<keyword evidence="1" id="KW-0732">Signal</keyword>
<feature type="signal peptide" evidence="1">
    <location>
        <begin position="1"/>
        <end position="21"/>
    </location>
</feature>
<sequence>MFKTLKIATLAIALTAAPAMARDVTRLAAVVTDANPQTQLMSMVLTNQALDRGVKTKILLCGPAADIALKDAPESATAGQPPQGASPQGLLQAAIKKGAKAEVCALYLPGKGLEADALIDGVTVAQPPAMARDLVESGTRVWSF</sequence>
<keyword evidence="3" id="KW-1185">Reference proteome</keyword>
<dbReference type="RefSeq" id="WP_132951900.1">
    <property type="nucleotide sequence ID" value="NZ_SLXU01000011.1"/>
</dbReference>
<gene>
    <name evidence="2" type="ORF">EV663_11154</name>
</gene>
<dbReference type="AlphaFoldDB" id="A0A4R2RE39"/>
<dbReference type="OrthoDB" id="7361822at2"/>
<reference evidence="2 3" key="1">
    <citation type="submission" date="2019-03" db="EMBL/GenBank/DDBJ databases">
        <title>Genomic Encyclopedia of Type Strains, Phase IV (KMG-IV): sequencing the most valuable type-strain genomes for metagenomic binning, comparative biology and taxonomic classification.</title>
        <authorList>
            <person name="Goeker M."/>
        </authorList>
    </citation>
    <scope>NUCLEOTIDE SEQUENCE [LARGE SCALE GENOMIC DNA]</scope>
    <source>
        <strain evidence="2 3">DSM 24766</strain>
    </source>
</reference>
<dbReference type="SUPFAM" id="SSF75169">
    <property type="entry name" value="DsrEFH-like"/>
    <property type="match status" value="1"/>
</dbReference>
<proteinExistence type="predicted"/>
<feature type="chain" id="PRO_5020918245" evidence="1">
    <location>
        <begin position="22"/>
        <end position="144"/>
    </location>
</feature>
<name>A0A4R2RE39_9RHOB</name>
<comment type="caution">
    <text evidence="2">The sequence shown here is derived from an EMBL/GenBank/DDBJ whole genome shotgun (WGS) entry which is preliminary data.</text>
</comment>
<evidence type="ECO:0000256" key="1">
    <source>
        <dbReference type="SAM" id="SignalP"/>
    </source>
</evidence>
<evidence type="ECO:0000313" key="2">
    <source>
        <dbReference type="EMBL" id="TCP60267.1"/>
    </source>
</evidence>